<dbReference type="Proteomes" id="UP001217089">
    <property type="component" value="Unassembled WGS sequence"/>
</dbReference>
<accession>A0ABQ9F1Q8</accession>
<keyword evidence="2" id="KW-0539">Nucleus</keyword>
<dbReference type="PANTHER" id="PTHR47507">
    <property type="entry name" value="BARRIER TO AUTOINTEGRATION FACTOR 2"/>
    <property type="match status" value="1"/>
</dbReference>
<dbReference type="PANTHER" id="PTHR47507:SF6">
    <property type="entry name" value="BARRIER-TO-AUTOINTEGRATION FACTOR"/>
    <property type="match status" value="1"/>
</dbReference>
<dbReference type="InterPro" id="IPR004122">
    <property type="entry name" value="BAF_prot"/>
</dbReference>
<comment type="subcellular location">
    <subcellularLocation>
        <location evidence="1">Nucleus</location>
    </subcellularLocation>
</comment>
<dbReference type="SUPFAM" id="SSF47798">
    <property type="entry name" value="Barrier-to-autointegration factor, BAF"/>
    <property type="match status" value="1"/>
</dbReference>
<comment type="caution">
    <text evidence="3">The sequence shown here is derived from an EMBL/GenBank/DDBJ whole genome shotgun (WGS) entry which is preliminary data.</text>
</comment>
<organism evidence="3 4">
    <name type="scientific">Tegillarca granosa</name>
    <name type="common">Malaysian cockle</name>
    <name type="synonym">Anadara granosa</name>
    <dbReference type="NCBI Taxonomy" id="220873"/>
    <lineage>
        <taxon>Eukaryota</taxon>
        <taxon>Metazoa</taxon>
        <taxon>Spiralia</taxon>
        <taxon>Lophotrochozoa</taxon>
        <taxon>Mollusca</taxon>
        <taxon>Bivalvia</taxon>
        <taxon>Autobranchia</taxon>
        <taxon>Pteriomorphia</taxon>
        <taxon>Arcoida</taxon>
        <taxon>Arcoidea</taxon>
        <taxon>Arcidae</taxon>
        <taxon>Tegillarca</taxon>
    </lineage>
</organism>
<dbReference type="Pfam" id="PF02961">
    <property type="entry name" value="SAM_BAF"/>
    <property type="match status" value="1"/>
</dbReference>
<gene>
    <name evidence="3" type="ORF">KUTeg_014414</name>
</gene>
<evidence type="ECO:0000256" key="1">
    <source>
        <dbReference type="ARBA" id="ARBA00004123"/>
    </source>
</evidence>
<sequence length="66" mass="7318">MSSTSQKHKDFVCEPMGDKLVTELAGIGPVLGERLTEKGYDKDTCAANSKQSRDCYQVLSEWCNAF</sequence>
<name>A0ABQ9F1Q8_TEGGR</name>
<keyword evidence="4" id="KW-1185">Reference proteome</keyword>
<protein>
    <recommendedName>
        <fullName evidence="5">Barrier-to-autointegration factor</fullName>
    </recommendedName>
</protein>
<feature type="non-terminal residue" evidence="3">
    <location>
        <position position="66"/>
    </location>
</feature>
<evidence type="ECO:0000256" key="2">
    <source>
        <dbReference type="ARBA" id="ARBA00023242"/>
    </source>
</evidence>
<evidence type="ECO:0008006" key="5">
    <source>
        <dbReference type="Google" id="ProtNLM"/>
    </source>
</evidence>
<proteinExistence type="predicted"/>
<dbReference type="Gene3D" id="1.10.150.40">
    <property type="entry name" value="Barrier-to-autointegration factor, BAF"/>
    <property type="match status" value="2"/>
</dbReference>
<reference evidence="3 4" key="1">
    <citation type="submission" date="2022-12" db="EMBL/GenBank/DDBJ databases">
        <title>Chromosome-level genome of Tegillarca granosa.</title>
        <authorList>
            <person name="Kim J."/>
        </authorList>
    </citation>
    <scope>NUCLEOTIDE SEQUENCE [LARGE SCALE GENOMIC DNA]</scope>
    <source>
        <strain evidence="3">Teg-2019</strain>
        <tissue evidence="3">Adductor muscle</tissue>
    </source>
</reference>
<evidence type="ECO:0000313" key="4">
    <source>
        <dbReference type="Proteomes" id="UP001217089"/>
    </source>
</evidence>
<evidence type="ECO:0000313" key="3">
    <source>
        <dbReference type="EMBL" id="KAJ8309540.1"/>
    </source>
</evidence>
<dbReference type="InterPro" id="IPR051387">
    <property type="entry name" value="BAF"/>
</dbReference>
<dbReference type="SMART" id="SM01023">
    <property type="entry name" value="BAF"/>
    <property type="match status" value="1"/>
</dbReference>
<dbReference type="InterPro" id="IPR036617">
    <property type="entry name" value="BAF_sf"/>
</dbReference>
<dbReference type="EMBL" id="JARBDR010000657">
    <property type="protein sequence ID" value="KAJ8309540.1"/>
    <property type="molecule type" value="Genomic_DNA"/>
</dbReference>